<proteinExistence type="predicted"/>
<reference evidence="2 3" key="1">
    <citation type="submission" date="2016-10" db="EMBL/GenBank/DDBJ databases">
        <authorList>
            <person name="de Groot N.N."/>
        </authorList>
    </citation>
    <scope>NUCLEOTIDE SEQUENCE [LARGE SCALE GENOMIC DNA]</scope>
    <source>
        <strain evidence="2 3">CGMCC 1.11030</strain>
    </source>
</reference>
<feature type="region of interest" description="Disordered" evidence="1">
    <location>
        <begin position="1"/>
        <end position="63"/>
    </location>
</feature>
<evidence type="ECO:0000313" key="2">
    <source>
        <dbReference type="EMBL" id="SFI60434.1"/>
    </source>
</evidence>
<dbReference type="Proteomes" id="UP000199377">
    <property type="component" value="Unassembled WGS sequence"/>
</dbReference>
<evidence type="ECO:0000256" key="1">
    <source>
        <dbReference type="SAM" id="MobiDB-lite"/>
    </source>
</evidence>
<gene>
    <name evidence="2" type="ORF">SAMN05216258_10835</name>
</gene>
<dbReference type="RefSeq" id="WP_092861615.1">
    <property type="nucleotide sequence ID" value="NZ_FOQH01000008.1"/>
</dbReference>
<feature type="compositionally biased region" description="Low complexity" evidence="1">
    <location>
        <begin position="35"/>
        <end position="44"/>
    </location>
</feature>
<dbReference type="EMBL" id="FOQH01000008">
    <property type="protein sequence ID" value="SFI60434.1"/>
    <property type="molecule type" value="Genomic_DNA"/>
</dbReference>
<dbReference type="AlphaFoldDB" id="A0A1I3JJS6"/>
<keyword evidence="3" id="KW-1185">Reference proteome</keyword>
<feature type="region of interest" description="Disordered" evidence="1">
    <location>
        <begin position="170"/>
        <end position="230"/>
    </location>
</feature>
<dbReference type="STRING" id="1114924.SAMN05216258_10835"/>
<sequence>MSGGEKTAQAQRLAAEAADRIGSARQAGEQLSLLAAPEPAAPVAQDEGERRGPGRPLGSRNRAKRAELRKLFAARGWAMPEDQLARLAGLDLGGGDLFTQAMARAEQLLAWAQDGAREEDDGEGNKAVPAPTMGQRLSLALSLLGEMRKAQEALLPYGLAKVTPDTAGAAPPNFIVLPGQPVQSQPGDGARVVEGQARPVGPSDFAPPPMPGDFQRNQGLADDVDPEDEA</sequence>
<protein>
    <submittedName>
        <fullName evidence="2">Uncharacterized protein</fullName>
    </submittedName>
</protein>
<accession>A0A1I3JJS6</accession>
<dbReference type="OrthoDB" id="7857897at2"/>
<name>A0A1I3JJS6_9RHOB</name>
<organism evidence="2 3">
    <name type="scientific">Albimonas pacifica</name>
    <dbReference type="NCBI Taxonomy" id="1114924"/>
    <lineage>
        <taxon>Bacteria</taxon>
        <taxon>Pseudomonadati</taxon>
        <taxon>Pseudomonadota</taxon>
        <taxon>Alphaproteobacteria</taxon>
        <taxon>Rhodobacterales</taxon>
        <taxon>Paracoccaceae</taxon>
        <taxon>Albimonas</taxon>
    </lineage>
</organism>
<evidence type="ECO:0000313" key="3">
    <source>
        <dbReference type="Proteomes" id="UP000199377"/>
    </source>
</evidence>